<keyword evidence="3" id="KW-0217">Developmental protein</keyword>
<evidence type="ECO:0000313" key="10">
    <source>
        <dbReference type="EMBL" id="KAK3872551.1"/>
    </source>
</evidence>
<keyword evidence="6 8" id="KW-1133">Transmembrane helix</keyword>
<proteinExistence type="inferred from homology"/>
<gene>
    <name evidence="11" type="ORF">Pcinc_015165</name>
    <name evidence="10" type="ORF">Pcinc_022376</name>
</gene>
<evidence type="ECO:0000256" key="1">
    <source>
        <dbReference type="ARBA" id="ARBA00004479"/>
    </source>
</evidence>
<dbReference type="GO" id="GO:0016020">
    <property type="term" value="C:membrane"/>
    <property type="evidence" value="ECO:0007669"/>
    <property type="project" value="UniProtKB-SubCell"/>
</dbReference>
<dbReference type="EMBL" id="JAWQEG010001329">
    <property type="protein sequence ID" value="KAK3880337.1"/>
    <property type="molecule type" value="Genomic_DNA"/>
</dbReference>
<keyword evidence="7 8" id="KW-0472">Membrane</keyword>
<evidence type="ECO:0000256" key="4">
    <source>
        <dbReference type="ARBA" id="ARBA00022692"/>
    </source>
</evidence>
<evidence type="ECO:0000259" key="9">
    <source>
        <dbReference type="Pfam" id="PF01105"/>
    </source>
</evidence>
<comment type="subcellular location">
    <subcellularLocation>
        <location evidence="1">Membrane</location>
        <topology evidence="1">Single-pass type I membrane protein</topology>
    </subcellularLocation>
</comment>
<evidence type="ECO:0000256" key="5">
    <source>
        <dbReference type="ARBA" id="ARBA00022729"/>
    </source>
</evidence>
<comment type="similarity">
    <text evidence="2">Belongs to the EMP24/GP25L family.</text>
</comment>
<evidence type="ECO:0000256" key="7">
    <source>
        <dbReference type="ARBA" id="ARBA00023136"/>
    </source>
</evidence>
<accession>A0AAE1FWD1</accession>
<dbReference type="Proteomes" id="UP001286313">
    <property type="component" value="Unassembled WGS sequence"/>
</dbReference>
<name>A0AAE1FWD1_PETCI</name>
<protein>
    <recommendedName>
        <fullName evidence="9">GOLD domain-containing protein</fullName>
    </recommendedName>
</protein>
<evidence type="ECO:0000256" key="8">
    <source>
        <dbReference type="SAM" id="Phobius"/>
    </source>
</evidence>
<evidence type="ECO:0000256" key="6">
    <source>
        <dbReference type="ARBA" id="ARBA00022989"/>
    </source>
</evidence>
<sequence length="81" mass="9338">MDRIRNRLTKSRFIQDQLRAYEARDRNIAEANNSRVTTWSIVNISVMVITGTIQVVLLRSLFDDKSRLHGIWKKGAASTFS</sequence>
<organism evidence="11 12">
    <name type="scientific">Petrolisthes cinctipes</name>
    <name type="common">Flat porcelain crab</name>
    <dbReference type="NCBI Taxonomy" id="88211"/>
    <lineage>
        <taxon>Eukaryota</taxon>
        <taxon>Metazoa</taxon>
        <taxon>Ecdysozoa</taxon>
        <taxon>Arthropoda</taxon>
        <taxon>Crustacea</taxon>
        <taxon>Multicrustacea</taxon>
        <taxon>Malacostraca</taxon>
        <taxon>Eumalacostraca</taxon>
        <taxon>Eucarida</taxon>
        <taxon>Decapoda</taxon>
        <taxon>Pleocyemata</taxon>
        <taxon>Anomura</taxon>
        <taxon>Galatheoidea</taxon>
        <taxon>Porcellanidae</taxon>
        <taxon>Petrolisthes</taxon>
    </lineage>
</organism>
<dbReference type="InterPro" id="IPR009038">
    <property type="entry name" value="GOLD_dom"/>
</dbReference>
<dbReference type="EMBL" id="JAWQEG010002353">
    <property type="protein sequence ID" value="KAK3872551.1"/>
    <property type="molecule type" value="Genomic_DNA"/>
</dbReference>
<evidence type="ECO:0000256" key="2">
    <source>
        <dbReference type="ARBA" id="ARBA00007104"/>
    </source>
</evidence>
<keyword evidence="4 8" id="KW-0812">Transmembrane</keyword>
<comment type="caution">
    <text evidence="11">The sequence shown here is derived from an EMBL/GenBank/DDBJ whole genome shotgun (WGS) entry which is preliminary data.</text>
</comment>
<reference evidence="11" key="1">
    <citation type="submission" date="2023-10" db="EMBL/GenBank/DDBJ databases">
        <title>Genome assemblies of two species of porcelain crab, Petrolisthes cinctipes and Petrolisthes manimaculis (Anomura: Porcellanidae).</title>
        <authorList>
            <person name="Angst P."/>
        </authorList>
    </citation>
    <scope>NUCLEOTIDE SEQUENCE</scope>
    <source>
        <strain evidence="11">PB745_01</strain>
        <tissue evidence="11">Gill</tissue>
    </source>
</reference>
<dbReference type="Pfam" id="PF01105">
    <property type="entry name" value="EMP24_GP25L"/>
    <property type="match status" value="1"/>
</dbReference>
<feature type="transmembrane region" description="Helical" evidence="8">
    <location>
        <begin position="41"/>
        <end position="62"/>
    </location>
</feature>
<evidence type="ECO:0000256" key="3">
    <source>
        <dbReference type="ARBA" id="ARBA00022473"/>
    </source>
</evidence>
<dbReference type="AlphaFoldDB" id="A0AAE1FWD1"/>
<dbReference type="InterPro" id="IPR015720">
    <property type="entry name" value="Emp24-like"/>
</dbReference>
<keyword evidence="5" id="KW-0732">Signal</keyword>
<dbReference type="PANTHER" id="PTHR22811">
    <property type="entry name" value="TRANSMEMBRANE EMP24 DOMAIN-CONTAINING PROTEIN"/>
    <property type="match status" value="1"/>
</dbReference>
<keyword evidence="12" id="KW-1185">Reference proteome</keyword>
<feature type="domain" description="GOLD" evidence="9">
    <location>
        <begin position="1"/>
        <end position="62"/>
    </location>
</feature>
<evidence type="ECO:0000313" key="12">
    <source>
        <dbReference type="Proteomes" id="UP001286313"/>
    </source>
</evidence>
<evidence type="ECO:0000313" key="11">
    <source>
        <dbReference type="EMBL" id="KAK3880337.1"/>
    </source>
</evidence>